<name>A0A2U1FSS2_9PORP</name>
<dbReference type="Gene3D" id="1.20.1530.20">
    <property type="match status" value="1"/>
</dbReference>
<keyword evidence="5" id="KW-0406">Ion transport</keyword>
<dbReference type="PANTHER" id="PTHR32468:SF0">
    <property type="entry name" value="K(+)_H(+) ANTIPORTER 1"/>
    <property type="match status" value="1"/>
</dbReference>
<feature type="transmembrane region" description="Helical" evidence="7">
    <location>
        <begin position="301"/>
        <end position="320"/>
    </location>
</feature>
<accession>A0A2U1FSS2</accession>
<sequence>MERQRTDKRKLSIFYISLLVLFLFGLWFVGMKGGEMQSTIVGHAVEPEAQGGLSGAFSAFGTSVRHHFTGTIGMLLLQIIVILTVARIVAWLFGKIGQPTVIGEIVAGILLGPSLLGALWPEAYQTVFPRESLGNLELLSQFGLILFMFVIGMELNIKDIQARFRQSLVISHAGIFIPFLLGLSIAYVTYREYAASTTSFLPYALFIGISMSITAFPVLARIIQERQMGKSHLGMLSLSTAAAGDISAWLMLAGVMAITQSGSFLSAIYNFLFLILYLLVIFGLIRPFFKMIGKLYDNQEVVGKTMIGFIFVLLLASAYATELLSMHALFGAFMLGLVMPENFKFRKILTEKVEDVSLALFLPLFFVSSGLQTKLGLLDSPTLWLLTGAFTLVAIVGKLGGTYVAARICGEGKKASLYLGAFMNTRGLMELVVLAIGRELGVLPPVIFTILVMMTLITTFMTTPLLRLIDLLFRRETRREFEALQEANMGGVLLSFGRASSGAHLLHATDLLLNNKEEEKPFVTALHITVGAETNLTASEVYEERAFAPIREESNRRQLPIRTLHHHTFEHPEAEVVRTVNAGGYSFLLVGAGINLSDRKSDKELLHFRRKLQRKLGPISIATPESWLNAHELLRDKMHYFVEETACSVGVFIDRGFKKGGKVLLLTENQEDVALLPYARALARNNGSMLDVLPELQPVSADWQAGEQQLPAGLPSTVSLGDYHFMIVSYRYWMRFAQDCPSVLEHLPSTIVLHHRNDRPLAPKAEAE</sequence>
<gene>
    <name evidence="9" type="ORF">C7382_101141</name>
</gene>
<evidence type="ECO:0000256" key="5">
    <source>
        <dbReference type="ARBA" id="ARBA00023065"/>
    </source>
</evidence>
<dbReference type="PANTHER" id="PTHR32468">
    <property type="entry name" value="CATION/H + ANTIPORTER"/>
    <property type="match status" value="1"/>
</dbReference>
<dbReference type="AlphaFoldDB" id="A0A2U1FSS2"/>
<feature type="transmembrane region" description="Helical" evidence="7">
    <location>
        <begin position="264"/>
        <end position="289"/>
    </location>
</feature>
<feature type="transmembrane region" description="Helical" evidence="7">
    <location>
        <begin position="169"/>
        <end position="188"/>
    </location>
</feature>
<keyword evidence="2" id="KW-0813">Transport</keyword>
<evidence type="ECO:0000256" key="7">
    <source>
        <dbReference type="SAM" id="Phobius"/>
    </source>
</evidence>
<dbReference type="InterPro" id="IPR038770">
    <property type="entry name" value="Na+/solute_symporter_sf"/>
</dbReference>
<dbReference type="GeneID" id="94549843"/>
<evidence type="ECO:0000256" key="2">
    <source>
        <dbReference type="ARBA" id="ARBA00022448"/>
    </source>
</evidence>
<dbReference type="OrthoDB" id="9793589at2"/>
<feature type="transmembrane region" description="Helical" evidence="7">
    <location>
        <begin position="101"/>
        <end position="120"/>
    </location>
</feature>
<dbReference type="GO" id="GO:0016020">
    <property type="term" value="C:membrane"/>
    <property type="evidence" value="ECO:0007669"/>
    <property type="project" value="UniProtKB-SubCell"/>
</dbReference>
<feature type="transmembrane region" description="Helical" evidence="7">
    <location>
        <begin position="140"/>
        <end position="157"/>
    </location>
</feature>
<dbReference type="Proteomes" id="UP000245462">
    <property type="component" value="Unassembled WGS sequence"/>
</dbReference>
<evidence type="ECO:0000259" key="8">
    <source>
        <dbReference type="Pfam" id="PF00999"/>
    </source>
</evidence>
<dbReference type="InterPro" id="IPR006153">
    <property type="entry name" value="Cation/H_exchanger_TM"/>
</dbReference>
<evidence type="ECO:0000256" key="1">
    <source>
        <dbReference type="ARBA" id="ARBA00004141"/>
    </source>
</evidence>
<keyword evidence="10" id="KW-1185">Reference proteome</keyword>
<evidence type="ECO:0000256" key="3">
    <source>
        <dbReference type="ARBA" id="ARBA00022692"/>
    </source>
</evidence>
<evidence type="ECO:0000256" key="4">
    <source>
        <dbReference type="ARBA" id="ARBA00022989"/>
    </source>
</evidence>
<proteinExistence type="predicted"/>
<feature type="transmembrane region" description="Helical" evidence="7">
    <location>
        <begin position="326"/>
        <end position="343"/>
    </location>
</feature>
<keyword evidence="6 7" id="KW-0472">Membrane</keyword>
<feature type="domain" description="Cation/H+ exchanger transmembrane" evidence="8">
    <location>
        <begin position="85"/>
        <end position="466"/>
    </location>
</feature>
<feature type="transmembrane region" description="Helical" evidence="7">
    <location>
        <begin position="235"/>
        <end position="258"/>
    </location>
</feature>
<keyword evidence="3 7" id="KW-0812">Transmembrane</keyword>
<protein>
    <submittedName>
        <fullName evidence="9">Transporter (CPA2 family)</fullName>
    </submittedName>
</protein>
<dbReference type="Pfam" id="PF00999">
    <property type="entry name" value="Na_H_Exchanger"/>
    <property type="match status" value="1"/>
</dbReference>
<feature type="transmembrane region" description="Helical" evidence="7">
    <location>
        <begin position="12"/>
        <end position="30"/>
    </location>
</feature>
<reference evidence="9 10" key="1">
    <citation type="submission" date="2018-04" db="EMBL/GenBank/DDBJ databases">
        <title>Genomic Encyclopedia of Type Strains, Phase IV (KMG-IV): sequencing the most valuable type-strain genomes for metagenomic binning, comparative biology and taxonomic classification.</title>
        <authorList>
            <person name="Goeker M."/>
        </authorList>
    </citation>
    <scope>NUCLEOTIDE SEQUENCE [LARGE SCALE GENOMIC DNA]</scope>
    <source>
        <strain evidence="9 10">DSM 28520</strain>
    </source>
</reference>
<dbReference type="GO" id="GO:0015297">
    <property type="term" value="F:antiporter activity"/>
    <property type="evidence" value="ECO:0007669"/>
    <property type="project" value="InterPro"/>
</dbReference>
<feature type="transmembrane region" description="Helical" evidence="7">
    <location>
        <begin position="383"/>
        <end position="405"/>
    </location>
</feature>
<feature type="transmembrane region" description="Helical" evidence="7">
    <location>
        <begin position="200"/>
        <end position="223"/>
    </location>
</feature>
<evidence type="ECO:0000313" key="10">
    <source>
        <dbReference type="Proteomes" id="UP000245462"/>
    </source>
</evidence>
<keyword evidence="4 7" id="KW-1133">Transmembrane helix</keyword>
<feature type="transmembrane region" description="Helical" evidence="7">
    <location>
        <begin position="355"/>
        <end position="371"/>
    </location>
</feature>
<dbReference type="GO" id="GO:1902600">
    <property type="term" value="P:proton transmembrane transport"/>
    <property type="evidence" value="ECO:0007669"/>
    <property type="project" value="InterPro"/>
</dbReference>
<feature type="transmembrane region" description="Helical" evidence="7">
    <location>
        <begin position="442"/>
        <end position="469"/>
    </location>
</feature>
<dbReference type="RefSeq" id="WP_116678388.1">
    <property type="nucleotide sequence ID" value="NZ_JBGXZY010000127.1"/>
</dbReference>
<evidence type="ECO:0000313" key="9">
    <source>
        <dbReference type="EMBL" id="PVZ15208.1"/>
    </source>
</evidence>
<comment type="subcellular location">
    <subcellularLocation>
        <location evidence="1">Membrane</location>
        <topology evidence="1">Multi-pass membrane protein</topology>
    </subcellularLocation>
</comment>
<feature type="transmembrane region" description="Helical" evidence="7">
    <location>
        <begin position="72"/>
        <end position="94"/>
    </location>
</feature>
<dbReference type="EMBL" id="QEKY01000001">
    <property type="protein sequence ID" value="PVZ15208.1"/>
    <property type="molecule type" value="Genomic_DNA"/>
</dbReference>
<evidence type="ECO:0000256" key="6">
    <source>
        <dbReference type="ARBA" id="ARBA00023136"/>
    </source>
</evidence>
<feature type="transmembrane region" description="Helical" evidence="7">
    <location>
        <begin position="417"/>
        <end position="436"/>
    </location>
</feature>
<comment type="caution">
    <text evidence="9">The sequence shown here is derived from an EMBL/GenBank/DDBJ whole genome shotgun (WGS) entry which is preliminary data.</text>
</comment>
<organism evidence="9 10">
    <name type="scientific">Porphyromonas loveana</name>
    <dbReference type="NCBI Taxonomy" id="1884669"/>
    <lineage>
        <taxon>Bacteria</taxon>
        <taxon>Pseudomonadati</taxon>
        <taxon>Bacteroidota</taxon>
        <taxon>Bacteroidia</taxon>
        <taxon>Bacteroidales</taxon>
        <taxon>Porphyromonadaceae</taxon>
        <taxon>Porphyromonas</taxon>
    </lineage>
</organism>
<dbReference type="InterPro" id="IPR050794">
    <property type="entry name" value="CPA2_transporter"/>
</dbReference>